<keyword evidence="1" id="KW-0472">Membrane</keyword>
<evidence type="ECO:0000313" key="2">
    <source>
        <dbReference type="EMBL" id="MCX2966303.1"/>
    </source>
</evidence>
<dbReference type="RefSeq" id="WP_266063214.1">
    <property type="nucleotide sequence ID" value="NZ_JAPKFM010000025.1"/>
</dbReference>
<protein>
    <submittedName>
        <fullName evidence="2">Uncharacterized protein</fullName>
    </submittedName>
</protein>
<comment type="caution">
    <text evidence="2">The sequence shown here is derived from an EMBL/GenBank/DDBJ whole genome shotgun (WGS) entry which is preliminary data.</text>
</comment>
<sequence length="321" mass="35150">MPTNPVGMADHLVAMSSAGARSGLRPAPDPAALSSLLSHCEPENARDAFLRFTWSNRTPQPHPVAQTPGPWQWCRRHPIVTVVIAFLAWAFTTGIAGGQPLAGLALLVVLGGVIYWLQRRANSEKRPAAAPMNPWPYGAERIPAYGSLAGESTLLRPEAELVGVAVLLVETIQASPVVRSDLIYTGTLLEQINASLYTISHQCHRIWWIRSSLEKPESTSDVGRALQAAIDQRVQRVEQNWRELLGNVAQLAELAADFDQYAKVLRDHARHHRLMADGYGMPIPSAPDPQWQYLQEVQANLSAQVGFLNDTAVRVSAVDLG</sequence>
<keyword evidence="1" id="KW-1133">Transmembrane helix</keyword>
<organism evidence="2 3">
    <name type="scientific">Gordonia aquimaris</name>
    <dbReference type="NCBI Taxonomy" id="2984863"/>
    <lineage>
        <taxon>Bacteria</taxon>
        <taxon>Bacillati</taxon>
        <taxon>Actinomycetota</taxon>
        <taxon>Actinomycetes</taxon>
        <taxon>Mycobacteriales</taxon>
        <taxon>Gordoniaceae</taxon>
        <taxon>Gordonia</taxon>
    </lineage>
</organism>
<evidence type="ECO:0000313" key="3">
    <source>
        <dbReference type="Proteomes" id="UP001143347"/>
    </source>
</evidence>
<accession>A0A9X3D740</accession>
<dbReference type="EMBL" id="JAPKFM010000025">
    <property type="protein sequence ID" value="MCX2966303.1"/>
    <property type="molecule type" value="Genomic_DNA"/>
</dbReference>
<feature type="transmembrane region" description="Helical" evidence="1">
    <location>
        <begin position="101"/>
        <end position="117"/>
    </location>
</feature>
<dbReference type="AlphaFoldDB" id="A0A9X3D740"/>
<dbReference type="Proteomes" id="UP001143347">
    <property type="component" value="Unassembled WGS sequence"/>
</dbReference>
<gene>
    <name evidence="2" type="ORF">OSB52_19660</name>
</gene>
<keyword evidence="1" id="KW-0812">Transmembrane</keyword>
<keyword evidence="3" id="KW-1185">Reference proteome</keyword>
<evidence type="ECO:0000256" key="1">
    <source>
        <dbReference type="SAM" id="Phobius"/>
    </source>
</evidence>
<proteinExistence type="predicted"/>
<name>A0A9X3D740_9ACTN</name>
<reference evidence="2" key="1">
    <citation type="submission" date="2022-10" db="EMBL/GenBank/DDBJ databases">
        <title>WGS of marine actinomycetes from Thailand.</title>
        <authorList>
            <person name="Thawai C."/>
        </authorList>
    </citation>
    <scope>NUCLEOTIDE SEQUENCE</scope>
    <source>
        <strain evidence="2">SW21</strain>
    </source>
</reference>